<dbReference type="InterPro" id="IPR013785">
    <property type="entry name" value="Aldolase_TIM"/>
</dbReference>
<dbReference type="GO" id="GO:0016832">
    <property type="term" value="F:aldehyde-lyase activity"/>
    <property type="evidence" value="ECO:0007669"/>
    <property type="project" value="InterPro"/>
</dbReference>
<dbReference type="PANTHER" id="PTHR30304">
    <property type="entry name" value="D-TAGATOSE-1,6-BISPHOSPHATE ALDOLASE"/>
    <property type="match status" value="1"/>
</dbReference>
<feature type="binding site" evidence="2">
    <location>
        <begin position="228"/>
        <end position="230"/>
    </location>
    <ligand>
        <name>dihydroxyacetone phosphate</name>
        <dbReference type="ChEBI" id="CHEBI:57642"/>
    </ligand>
</feature>
<dbReference type="PROSITE" id="PS00602">
    <property type="entry name" value="ALDOLASE_CLASS_II_1"/>
    <property type="match status" value="1"/>
</dbReference>
<dbReference type="CDD" id="cd00947">
    <property type="entry name" value="TBP_aldolase_IIB"/>
    <property type="match status" value="1"/>
</dbReference>
<evidence type="ECO:0000256" key="1">
    <source>
        <dbReference type="PIRSR" id="PIRSR001359-1"/>
    </source>
</evidence>
<feature type="binding site" evidence="3">
    <location>
        <position position="227"/>
    </location>
    <ligand>
        <name>Zn(2+)</name>
        <dbReference type="ChEBI" id="CHEBI:29105"/>
        <label>1</label>
        <note>catalytic</note>
    </ligand>
</feature>
<dbReference type="InterPro" id="IPR050246">
    <property type="entry name" value="Class_II_FBP_aldolase"/>
</dbReference>
<dbReference type="Gene3D" id="3.20.20.70">
    <property type="entry name" value="Aldolase class I"/>
    <property type="match status" value="1"/>
</dbReference>
<comment type="cofactor">
    <cofactor evidence="3">
        <name>Zn(2+)</name>
        <dbReference type="ChEBI" id="CHEBI:29105"/>
    </cofactor>
    <text evidence="3">Binds 2 Zn(2+) ions per subunit. One is catalytic and the other provides a structural contribution.</text>
</comment>
<evidence type="ECO:0000256" key="2">
    <source>
        <dbReference type="PIRSR" id="PIRSR001359-2"/>
    </source>
</evidence>
<evidence type="ECO:0000313" key="4">
    <source>
        <dbReference type="EMBL" id="MSS35019.1"/>
    </source>
</evidence>
<dbReference type="Pfam" id="PF01116">
    <property type="entry name" value="F_bP_aldolase"/>
    <property type="match status" value="1"/>
</dbReference>
<feature type="active site" description="Proton donor" evidence="1">
    <location>
        <position position="97"/>
    </location>
</feature>
<keyword evidence="3" id="KW-0479">Metal-binding</keyword>
<dbReference type="GO" id="GO:0005975">
    <property type="term" value="P:carbohydrate metabolic process"/>
    <property type="evidence" value="ECO:0007669"/>
    <property type="project" value="InterPro"/>
</dbReference>
<sequence>MLVPMRVILEAADRNDFAQGAFNVNAVCQAKAVIKVHEMFRSPAILQGADLANGFMGGRTDFMNADLEDKKRGAKNIAEAVKKYGMDSPIPVALHLDHGKNLDSCKAAVEGGYTSVMIDGSSLPFEENVELTREVVKYAHERGVSVEGELGVLAGVEDHVFSADSTYTNPLSAIEFFRKTGVDALAISYGTMHGANKGKGAVIRKEIAIAIKECMRHEGIEGYLVSHGSSTVPQYIVDEINGLGGELTNTYGIDVNQLIEASHCGINKINVDTDIRLAVTRNMKELFDKEKTLRNSASIGAVYELLEKNKSAFDPRVFITPIMDTVMYGNVPDEDVARICKCIEDGVKEVVGTLIVKFGSYGKGPEVELVTLEQMADRYKKQGI</sequence>
<dbReference type="SUPFAM" id="SSF51569">
    <property type="entry name" value="Aldolase"/>
    <property type="match status" value="1"/>
</dbReference>
<keyword evidence="5" id="KW-1185">Reference proteome</keyword>
<keyword evidence="3" id="KW-0862">Zinc</keyword>
<feature type="binding site" evidence="3">
    <location>
        <position position="98"/>
    </location>
    <ligand>
        <name>Zn(2+)</name>
        <dbReference type="ChEBI" id="CHEBI:29105"/>
        <label>1</label>
        <note>catalytic</note>
    </ligand>
</feature>
<dbReference type="PANTHER" id="PTHR30304:SF0">
    <property type="entry name" value="D-TAGATOSE-1,6-BISPHOSPHATE ALDOLASE SUBUNIT GATY-RELATED"/>
    <property type="match status" value="1"/>
</dbReference>
<dbReference type="InterPro" id="IPR000771">
    <property type="entry name" value="FBA_II"/>
</dbReference>
<name>A0A7X2TAM2_9CLOT</name>
<evidence type="ECO:0000256" key="3">
    <source>
        <dbReference type="PIRSR" id="PIRSR001359-3"/>
    </source>
</evidence>
<feature type="binding site" evidence="3">
    <location>
        <position position="119"/>
    </location>
    <ligand>
        <name>Zn(2+)</name>
        <dbReference type="ChEBI" id="CHEBI:29105"/>
        <label>2</label>
    </ligand>
</feature>
<dbReference type="GO" id="GO:0008270">
    <property type="term" value="F:zinc ion binding"/>
    <property type="evidence" value="ECO:0007669"/>
    <property type="project" value="InterPro"/>
</dbReference>
<feature type="binding site" evidence="3">
    <location>
        <position position="149"/>
    </location>
    <ligand>
        <name>Zn(2+)</name>
        <dbReference type="ChEBI" id="CHEBI:29105"/>
        <label>2</label>
    </ligand>
</feature>
<protein>
    <submittedName>
        <fullName evidence="4">Class II fructose-bisphosphate aldolase family protein</fullName>
    </submittedName>
</protein>
<proteinExistence type="predicted"/>
<feature type="binding site" evidence="2">
    <location>
        <begin position="270"/>
        <end position="273"/>
    </location>
    <ligand>
        <name>dihydroxyacetone phosphate</name>
        <dbReference type="ChEBI" id="CHEBI:57642"/>
    </ligand>
</feature>
<comment type="caution">
    <text evidence="4">The sequence shown here is derived from an EMBL/GenBank/DDBJ whole genome shotgun (WGS) entry which is preliminary data.</text>
</comment>
<accession>A0A7X2TAM2</accession>
<feature type="binding site" evidence="3">
    <location>
        <position position="193"/>
    </location>
    <ligand>
        <name>Zn(2+)</name>
        <dbReference type="ChEBI" id="CHEBI:29105"/>
        <label>1</label>
        <note>catalytic</note>
    </ligand>
</feature>
<dbReference type="PIRSF" id="PIRSF001359">
    <property type="entry name" value="F_bP_aldolase_II"/>
    <property type="match status" value="1"/>
</dbReference>
<dbReference type="NCBIfam" id="TIGR00167">
    <property type="entry name" value="cbbA"/>
    <property type="match status" value="1"/>
</dbReference>
<reference evidence="4 5" key="1">
    <citation type="submission" date="2019-08" db="EMBL/GenBank/DDBJ databases">
        <title>In-depth cultivation of the pig gut microbiome towards novel bacterial diversity and tailored functional studies.</title>
        <authorList>
            <person name="Wylensek D."/>
            <person name="Hitch T.C.A."/>
            <person name="Clavel T."/>
        </authorList>
    </citation>
    <scope>NUCLEOTIDE SEQUENCE [LARGE SCALE GENOMIC DNA]</scope>
    <source>
        <strain evidence="4 5">WCA-389-WT-23D1</strain>
    </source>
</reference>
<dbReference type="RefSeq" id="WP_154470449.1">
    <property type="nucleotide sequence ID" value="NZ_DBEWUL010000183.1"/>
</dbReference>
<dbReference type="AlphaFoldDB" id="A0A7X2TAM2"/>
<dbReference type="Proteomes" id="UP000429958">
    <property type="component" value="Unassembled WGS sequence"/>
</dbReference>
<gene>
    <name evidence="4" type="ORF">FYJ39_00090</name>
</gene>
<organism evidence="4 5">
    <name type="scientific">Clostridium porci</name>
    <dbReference type="NCBI Taxonomy" id="2605778"/>
    <lineage>
        <taxon>Bacteria</taxon>
        <taxon>Bacillati</taxon>
        <taxon>Bacillota</taxon>
        <taxon>Clostridia</taxon>
        <taxon>Eubacteriales</taxon>
        <taxon>Clostridiaceae</taxon>
        <taxon>Clostridium</taxon>
    </lineage>
</organism>
<dbReference type="EMBL" id="VUMD01000001">
    <property type="protein sequence ID" value="MSS35019.1"/>
    <property type="molecule type" value="Genomic_DNA"/>
</dbReference>
<evidence type="ECO:0000313" key="5">
    <source>
        <dbReference type="Proteomes" id="UP000429958"/>
    </source>
</evidence>
<feature type="binding site" evidence="2">
    <location>
        <position position="194"/>
    </location>
    <ligand>
        <name>dihydroxyacetone phosphate</name>
        <dbReference type="ChEBI" id="CHEBI:57642"/>
    </ligand>
</feature>